<accession>A0A9D4YRL6</accession>
<dbReference type="EMBL" id="JABSTV010000683">
    <property type="protein sequence ID" value="KAH7985871.1"/>
    <property type="molecule type" value="Genomic_DNA"/>
</dbReference>
<evidence type="ECO:0000313" key="3">
    <source>
        <dbReference type="Proteomes" id="UP000821837"/>
    </source>
</evidence>
<feature type="region of interest" description="Disordered" evidence="1">
    <location>
        <begin position="1"/>
        <end position="21"/>
    </location>
</feature>
<dbReference type="AlphaFoldDB" id="A0A9D4YRL6"/>
<reference evidence="2" key="1">
    <citation type="journal article" date="2020" name="Cell">
        <title>Large-Scale Comparative Analyses of Tick Genomes Elucidate Their Genetic Diversity and Vector Capacities.</title>
        <authorList>
            <consortium name="Tick Genome and Microbiome Consortium (TIGMIC)"/>
            <person name="Jia N."/>
            <person name="Wang J."/>
            <person name="Shi W."/>
            <person name="Du L."/>
            <person name="Sun Y."/>
            <person name="Zhan W."/>
            <person name="Jiang J.F."/>
            <person name="Wang Q."/>
            <person name="Zhang B."/>
            <person name="Ji P."/>
            <person name="Bell-Sakyi L."/>
            <person name="Cui X.M."/>
            <person name="Yuan T.T."/>
            <person name="Jiang B.G."/>
            <person name="Yang W.F."/>
            <person name="Lam T.T."/>
            <person name="Chang Q.C."/>
            <person name="Ding S.J."/>
            <person name="Wang X.J."/>
            <person name="Zhu J.G."/>
            <person name="Ruan X.D."/>
            <person name="Zhao L."/>
            <person name="Wei J.T."/>
            <person name="Ye R.Z."/>
            <person name="Que T.C."/>
            <person name="Du C.H."/>
            <person name="Zhou Y.H."/>
            <person name="Cheng J.X."/>
            <person name="Dai P.F."/>
            <person name="Guo W.B."/>
            <person name="Han X.H."/>
            <person name="Huang E.J."/>
            <person name="Li L.F."/>
            <person name="Wei W."/>
            <person name="Gao Y.C."/>
            <person name="Liu J.Z."/>
            <person name="Shao H.Z."/>
            <person name="Wang X."/>
            <person name="Wang C.C."/>
            <person name="Yang T.C."/>
            <person name="Huo Q.B."/>
            <person name="Li W."/>
            <person name="Chen H.Y."/>
            <person name="Chen S.E."/>
            <person name="Zhou L.G."/>
            <person name="Ni X.B."/>
            <person name="Tian J.H."/>
            <person name="Sheng Y."/>
            <person name="Liu T."/>
            <person name="Pan Y.S."/>
            <person name="Xia L.Y."/>
            <person name="Li J."/>
            <person name="Zhao F."/>
            <person name="Cao W.C."/>
        </authorList>
    </citation>
    <scope>NUCLEOTIDE SEQUENCE</scope>
    <source>
        <strain evidence="2">Rsan-2018</strain>
    </source>
</reference>
<evidence type="ECO:0000256" key="1">
    <source>
        <dbReference type="SAM" id="MobiDB-lite"/>
    </source>
</evidence>
<sequence>MRRRPLISTSPHGSPTSSVKSFVRDSPVLTGRCECGHWMILDNFSEEECLCCREVGDPVLLRSLKDASQSTRSSTSCLNIAVLRTSNSL</sequence>
<name>A0A9D4YRL6_RHISA</name>
<comment type="caution">
    <text evidence="2">The sequence shown here is derived from an EMBL/GenBank/DDBJ whole genome shotgun (WGS) entry which is preliminary data.</text>
</comment>
<proteinExistence type="predicted"/>
<evidence type="ECO:0000313" key="2">
    <source>
        <dbReference type="EMBL" id="KAH7985871.1"/>
    </source>
</evidence>
<dbReference type="Proteomes" id="UP000821837">
    <property type="component" value="Unassembled WGS sequence"/>
</dbReference>
<feature type="compositionally biased region" description="Polar residues" evidence="1">
    <location>
        <begin position="7"/>
        <end position="20"/>
    </location>
</feature>
<reference evidence="2" key="2">
    <citation type="submission" date="2021-09" db="EMBL/GenBank/DDBJ databases">
        <authorList>
            <person name="Jia N."/>
            <person name="Wang J."/>
            <person name="Shi W."/>
            <person name="Du L."/>
            <person name="Sun Y."/>
            <person name="Zhan W."/>
            <person name="Jiang J."/>
            <person name="Wang Q."/>
            <person name="Zhang B."/>
            <person name="Ji P."/>
            <person name="Sakyi L.B."/>
            <person name="Cui X."/>
            <person name="Yuan T."/>
            <person name="Jiang B."/>
            <person name="Yang W."/>
            <person name="Lam T.T.-Y."/>
            <person name="Chang Q."/>
            <person name="Ding S."/>
            <person name="Wang X."/>
            <person name="Zhu J."/>
            <person name="Ruan X."/>
            <person name="Zhao L."/>
            <person name="Wei J."/>
            <person name="Que T."/>
            <person name="Du C."/>
            <person name="Cheng J."/>
            <person name="Dai P."/>
            <person name="Han X."/>
            <person name="Huang E."/>
            <person name="Gao Y."/>
            <person name="Liu J."/>
            <person name="Shao H."/>
            <person name="Ye R."/>
            <person name="Li L."/>
            <person name="Wei W."/>
            <person name="Wang X."/>
            <person name="Wang C."/>
            <person name="Huo Q."/>
            <person name="Li W."/>
            <person name="Guo W."/>
            <person name="Chen H."/>
            <person name="Chen S."/>
            <person name="Zhou L."/>
            <person name="Zhou L."/>
            <person name="Ni X."/>
            <person name="Tian J."/>
            <person name="Zhou Y."/>
            <person name="Sheng Y."/>
            <person name="Liu T."/>
            <person name="Pan Y."/>
            <person name="Xia L."/>
            <person name="Li J."/>
            <person name="Zhao F."/>
            <person name="Cao W."/>
        </authorList>
    </citation>
    <scope>NUCLEOTIDE SEQUENCE</scope>
    <source>
        <strain evidence="2">Rsan-2018</strain>
        <tissue evidence="2">Larvae</tissue>
    </source>
</reference>
<organism evidence="2 3">
    <name type="scientific">Rhipicephalus sanguineus</name>
    <name type="common">Brown dog tick</name>
    <name type="synonym">Ixodes sanguineus</name>
    <dbReference type="NCBI Taxonomy" id="34632"/>
    <lineage>
        <taxon>Eukaryota</taxon>
        <taxon>Metazoa</taxon>
        <taxon>Ecdysozoa</taxon>
        <taxon>Arthropoda</taxon>
        <taxon>Chelicerata</taxon>
        <taxon>Arachnida</taxon>
        <taxon>Acari</taxon>
        <taxon>Parasitiformes</taxon>
        <taxon>Ixodida</taxon>
        <taxon>Ixodoidea</taxon>
        <taxon>Ixodidae</taxon>
        <taxon>Rhipicephalinae</taxon>
        <taxon>Rhipicephalus</taxon>
        <taxon>Rhipicephalus</taxon>
    </lineage>
</organism>
<gene>
    <name evidence="2" type="ORF">HPB52_025340</name>
</gene>
<keyword evidence="3" id="KW-1185">Reference proteome</keyword>
<protein>
    <submittedName>
        <fullName evidence="2">Uncharacterized protein</fullName>
    </submittedName>
</protein>